<sequence length="179" mass="18369">MEMHHALRSAGFIAAVAAASLLVLTGCKDDNKDKNSSSASMTTTAPMNHGDGAMSGAAEETKIATQGGEIAVSGHIFEKYGQSGGPTGPLGMPTKAAETGPNDGMWQDFTGGAIVWSKDTGAHVVWGEIRKAWEDNGGPGGKLGYPTSDEKDIPGGKETDFTGGTITWVDGNTTVTPKA</sequence>
<evidence type="ECO:0000313" key="2">
    <source>
        <dbReference type="EMBL" id="QIS16934.1"/>
    </source>
</evidence>
<dbReference type="AlphaFoldDB" id="A0A6G9YUN6"/>
<feature type="region of interest" description="Disordered" evidence="1">
    <location>
        <begin position="137"/>
        <end position="160"/>
    </location>
</feature>
<name>A0A6G9YUN6_9NOCA</name>
<dbReference type="Proteomes" id="UP000503540">
    <property type="component" value="Chromosome"/>
</dbReference>
<organism evidence="2 3">
    <name type="scientific">Nocardia arthritidis</name>
    <dbReference type="NCBI Taxonomy" id="228602"/>
    <lineage>
        <taxon>Bacteria</taxon>
        <taxon>Bacillati</taxon>
        <taxon>Actinomycetota</taxon>
        <taxon>Actinomycetes</taxon>
        <taxon>Mycobacteriales</taxon>
        <taxon>Nocardiaceae</taxon>
        <taxon>Nocardia</taxon>
    </lineage>
</organism>
<proteinExistence type="predicted"/>
<feature type="compositionally biased region" description="Basic and acidic residues" evidence="1">
    <location>
        <begin position="148"/>
        <end position="160"/>
    </location>
</feature>
<feature type="region of interest" description="Disordered" evidence="1">
    <location>
        <begin position="31"/>
        <end position="56"/>
    </location>
</feature>
<keyword evidence="3" id="KW-1185">Reference proteome</keyword>
<dbReference type="Pfam" id="PF08310">
    <property type="entry name" value="LGFP"/>
    <property type="match status" value="2"/>
</dbReference>
<reference evidence="2 3" key="1">
    <citation type="journal article" date="2019" name="ACS Chem. Biol.">
        <title>Identification and Mobilization of a Cryptic Antibiotic Biosynthesis Gene Locus from a Human-Pathogenic Nocardia Isolate.</title>
        <authorList>
            <person name="Herisse M."/>
            <person name="Ishida K."/>
            <person name="Porter J.L."/>
            <person name="Howden B."/>
            <person name="Hertweck C."/>
            <person name="Stinear T.P."/>
            <person name="Pidot S.J."/>
        </authorList>
    </citation>
    <scope>NUCLEOTIDE SEQUENCE [LARGE SCALE GENOMIC DNA]</scope>
    <source>
        <strain evidence="2 3">AUSMDU00012717</strain>
    </source>
</reference>
<feature type="compositionally biased region" description="Low complexity" evidence="1">
    <location>
        <begin position="36"/>
        <end position="45"/>
    </location>
</feature>
<dbReference type="KEGG" id="nah:F5544_38345"/>
<accession>A0A6G9YUN6</accession>
<evidence type="ECO:0000256" key="1">
    <source>
        <dbReference type="SAM" id="MobiDB-lite"/>
    </source>
</evidence>
<dbReference type="InterPro" id="IPR013207">
    <property type="entry name" value="LGFP"/>
</dbReference>
<dbReference type="EMBL" id="CP046172">
    <property type="protein sequence ID" value="QIS16934.1"/>
    <property type="molecule type" value="Genomic_DNA"/>
</dbReference>
<gene>
    <name evidence="2" type="ORF">F5544_38345</name>
</gene>
<protein>
    <submittedName>
        <fullName evidence="2">Esterase</fullName>
    </submittedName>
</protein>
<evidence type="ECO:0000313" key="3">
    <source>
        <dbReference type="Proteomes" id="UP000503540"/>
    </source>
</evidence>